<dbReference type="InterPro" id="IPR012338">
    <property type="entry name" value="Beta-lactam/transpept-like"/>
</dbReference>
<keyword evidence="3" id="KW-0121">Carboxypeptidase</keyword>
<feature type="chain" id="PRO_5039597668" evidence="1">
    <location>
        <begin position="23"/>
        <end position="371"/>
    </location>
</feature>
<evidence type="ECO:0000256" key="1">
    <source>
        <dbReference type="SAM" id="SignalP"/>
    </source>
</evidence>
<dbReference type="PANTHER" id="PTHR46825">
    <property type="entry name" value="D-ALANYL-D-ALANINE-CARBOXYPEPTIDASE/ENDOPEPTIDASE AMPH"/>
    <property type="match status" value="1"/>
</dbReference>
<comment type="caution">
    <text evidence="3">The sequence shown here is derived from an EMBL/GenBank/DDBJ whole genome shotgun (WGS) entry which is preliminary data.</text>
</comment>
<evidence type="ECO:0000313" key="3">
    <source>
        <dbReference type="EMBL" id="MBB4912432.1"/>
    </source>
</evidence>
<dbReference type="Proteomes" id="UP000520767">
    <property type="component" value="Unassembled WGS sequence"/>
</dbReference>
<dbReference type="PANTHER" id="PTHR46825:SF7">
    <property type="entry name" value="D-ALANYL-D-ALANINE CARBOXYPEPTIDASE"/>
    <property type="match status" value="1"/>
</dbReference>
<name>A0A7W7VJA2_9PSEU</name>
<reference evidence="3 4" key="1">
    <citation type="submission" date="2020-08" db="EMBL/GenBank/DDBJ databases">
        <title>Genomic Encyclopedia of Type Strains, Phase III (KMG-III): the genomes of soil and plant-associated and newly described type strains.</title>
        <authorList>
            <person name="Whitman W."/>
        </authorList>
    </citation>
    <scope>NUCLEOTIDE SEQUENCE [LARGE SCALE GENOMIC DNA]</scope>
    <source>
        <strain evidence="3 4">CECT 8960</strain>
    </source>
</reference>
<dbReference type="SUPFAM" id="SSF56601">
    <property type="entry name" value="beta-lactamase/transpeptidase-like"/>
    <property type="match status" value="1"/>
</dbReference>
<dbReference type="Gene3D" id="3.40.710.10">
    <property type="entry name" value="DD-peptidase/beta-lactamase superfamily"/>
    <property type="match status" value="1"/>
</dbReference>
<sequence length="371" mass="38837">MLTRKSTRVVAGSLALALGCVAAVPAAATPRGGHPGDHADVQAVIDGFTAAGAPGAMVYGQDRRGRWSVSSGTAELGTDRPIRPRDRVRVASNTKMFTAAVVLQLVEEREVELDAPIEEYVPGLVHGNGYDGTKITVRQLLQHTSGMADYVADVLADPDANNHPWRPEELVAIGLSHPPLFAPGAAWAYSNTGYIVLGMIVEEVTGNDLGAEVTDRLIRPLGLGGTTYPEAGDKRIRGPHAHGYFAFPGQPVMDITELEPSLPGAAGSLVSTGPDLTRFVRALLSGKVLRPDLLRQMRTTVPARGYDYGLGIGEISLPCGGSAWGHAGNLPGFDTFTAATEDGRAVFVVTNGRLADGSAANSRAAAEAALC</sequence>
<keyword evidence="3" id="KW-0645">Protease</keyword>
<dbReference type="InterPro" id="IPR050491">
    <property type="entry name" value="AmpC-like"/>
</dbReference>
<organism evidence="3 4">
    <name type="scientific">Actinophytocola algeriensis</name>
    <dbReference type="NCBI Taxonomy" id="1768010"/>
    <lineage>
        <taxon>Bacteria</taxon>
        <taxon>Bacillati</taxon>
        <taxon>Actinomycetota</taxon>
        <taxon>Actinomycetes</taxon>
        <taxon>Pseudonocardiales</taxon>
        <taxon>Pseudonocardiaceae</taxon>
    </lineage>
</organism>
<feature type="domain" description="Beta-lactamase-related" evidence="2">
    <location>
        <begin position="42"/>
        <end position="368"/>
    </location>
</feature>
<evidence type="ECO:0000313" key="4">
    <source>
        <dbReference type="Proteomes" id="UP000520767"/>
    </source>
</evidence>
<dbReference type="PROSITE" id="PS51257">
    <property type="entry name" value="PROKAR_LIPOPROTEIN"/>
    <property type="match status" value="1"/>
</dbReference>
<keyword evidence="3" id="KW-0378">Hydrolase</keyword>
<dbReference type="InterPro" id="IPR001466">
    <property type="entry name" value="Beta-lactam-related"/>
</dbReference>
<dbReference type="EC" id="3.4.16.4" evidence="3"/>
<accession>A0A7W7VJA2</accession>
<proteinExistence type="predicted"/>
<dbReference type="AlphaFoldDB" id="A0A7W7VJA2"/>
<evidence type="ECO:0000259" key="2">
    <source>
        <dbReference type="Pfam" id="PF00144"/>
    </source>
</evidence>
<dbReference type="Pfam" id="PF00144">
    <property type="entry name" value="Beta-lactamase"/>
    <property type="match status" value="1"/>
</dbReference>
<feature type="signal peptide" evidence="1">
    <location>
        <begin position="1"/>
        <end position="22"/>
    </location>
</feature>
<dbReference type="RefSeq" id="WP_184816418.1">
    <property type="nucleotide sequence ID" value="NZ_JACHJQ010000013.1"/>
</dbReference>
<keyword evidence="4" id="KW-1185">Reference proteome</keyword>
<keyword evidence="1" id="KW-0732">Signal</keyword>
<dbReference type="GO" id="GO:0009002">
    <property type="term" value="F:serine-type D-Ala-D-Ala carboxypeptidase activity"/>
    <property type="evidence" value="ECO:0007669"/>
    <property type="project" value="UniProtKB-EC"/>
</dbReference>
<gene>
    <name evidence="3" type="ORF">FHR82_008703</name>
</gene>
<protein>
    <submittedName>
        <fullName evidence="3">D-alanyl-D-alanine carboxypeptidase</fullName>
        <ecNumber evidence="3">3.4.16.4</ecNumber>
    </submittedName>
</protein>
<dbReference type="EMBL" id="JACHJQ010000013">
    <property type="protein sequence ID" value="MBB4912432.1"/>
    <property type="molecule type" value="Genomic_DNA"/>
</dbReference>